<dbReference type="PANTHER" id="PTHR47961:SF6">
    <property type="entry name" value="DNA-DIRECTED DNA POLYMERASE"/>
    <property type="match status" value="1"/>
</dbReference>
<accession>A0A146KIH1</accession>
<keyword evidence="1" id="KW-0547">Nucleotide-binding</keyword>
<dbReference type="GO" id="GO:0005524">
    <property type="term" value="F:ATP binding"/>
    <property type="evidence" value="ECO:0007669"/>
    <property type="project" value="UniProtKB-KW"/>
</dbReference>
<organism evidence="6">
    <name type="scientific">Trepomonas sp. PC1</name>
    <dbReference type="NCBI Taxonomy" id="1076344"/>
    <lineage>
        <taxon>Eukaryota</taxon>
        <taxon>Metamonada</taxon>
        <taxon>Diplomonadida</taxon>
        <taxon>Hexamitidae</taxon>
        <taxon>Hexamitinae</taxon>
        <taxon>Trepomonas</taxon>
    </lineage>
</organism>
<dbReference type="Pfam" id="PF00271">
    <property type="entry name" value="Helicase_C"/>
    <property type="match status" value="1"/>
</dbReference>
<keyword evidence="3 6" id="KW-0347">Helicase</keyword>
<dbReference type="InterPro" id="IPR027417">
    <property type="entry name" value="P-loop_NTPase"/>
</dbReference>
<gene>
    <name evidence="6" type="ORF">TPC1_10212</name>
</gene>
<feature type="non-terminal residue" evidence="6">
    <location>
        <position position="69"/>
    </location>
</feature>
<evidence type="ECO:0000256" key="2">
    <source>
        <dbReference type="ARBA" id="ARBA00022801"/>
    </source>
</evidence>
<dbReference type="InterPro" id="IPR050474">
    <property type="entry name" value="Hel308_SKI2-like"/>
</dbReference>
<evidence type="ECO:0000313" key="6">
    <source>
        <dbReference type="EMBL" id="JAP96453.1"/>
    </source>
</evidence>
<sequence length="69" mass="7562">LQQNEKSLIEKLFAERLLKVLFATSTLAVGVNLPADAVIIFNPTVFNANQQKFEPMSAIEIDQMAGRAG</sequence>
<dbReference type="InterPro" id="IPR001650">
    <property type="entry name" value="Helicase_C-like"/>
</dbReference>
<keyword evidence="2" id="KW-0378">Hydrolase</keyword>
<proteinExistence type="predicted"/>
<protein>
    <submittedName>
        <fullName evidence="6">Helicase-related protein</fullName>
    </submittedName>
</protein>
<keyword evidence="4" id="KW-0067">ATP-binding</keyword>
<dbReference type="PANTHER" id="PTHR47961">
    <property type="entry name" value="DNA POLYMERASE THETA, PUTATIVE (AFU_ORTHOLOGUE AFUA_1G05260)-RELATED"/>
    <property type="match status" value="1"/>
</dbReference>
<dbReference type="GO" id="GO:0016787">
    <property type="term" value="F:hydrolase activity"/>
    <property type="evidence" value="ECO:0007669"/>
    <property type="project" value="UniProtKB-KW"/>
</dbReference>
<reference evidence="6" key="1">
    <citation type="submission" date="2015-07" db="EMBL/GenBank/DDBJ databases">
        <title>Adaptation to a free-living lifestyle via gene acquisitions in the diplomonad Trepomonas sp. PC1.</title>
        <authorList>
            <person name="Xu F."/>
            <person name="Jerlstrom-Hultqvist J."/>
            <person name="Kolisko M."/>
            <person name="Simpson A.G.B."/>
            <person name="Roger A.J."/>
            <person name="Svard S.G."/>
            <person name="Andersson J.O."/>
        </authorList>
    </citation>
    <scope>NUCLEOTIDE SEQUENCE</scope>
    <source>
        <strain evidence="6">PC1</strain>
    </source>
</reference>
<feature type="domain" description="Helicase C-terminal" evidence="5">
    <location>
        <begin position="1"/>
        <end position="69"/>
    </location>
</feature>
<evidence type="ECO:0000259" key="5">
    <source>
        <dbReference type="Pfam" id="PF00271"/>
    </source>
</evidence>
<dbReference type="Gene3D" id="3.40.50.300">
    <property type="entry name" value="P-loop containing nucleotide triphosphate hydrolases"/>
    <property type="match status" value="1"/>
</dbReference>
<evidence type="ECO:0000256" key="1">
    <source>
        <dbReference type="ARBA" id="ARBA00022741"/>
    </source>
</evidence>
<dbReference type="GO" id="GO:0004386">
    <property type="term" value="F:helicase activity"/>
    <property type="evidence" value="ECO:0007669"/>
    <property type="project" value="UniProtKB-KW"/>
</dbReference>
<evidence type="ECO:0000256" key="4">
    <source>
        <dbReference type="ARBA" id="ARBA00022840"/>
    </source>
</evidence>
<dbReference type="EMBL" id="GDID01000153">
    <property type="protein sequence ID" value="JAP96453.1"/>
    <property type="molecule type" value="Transcribed_RNA"/>
</dbReference>
<name>A0A146KIH1_9EUKA</name>
<dbReference type="AlphaFoldDB" id="A0A146KIH1"/>
<feature type="non-terminal residue" evidence="6">
    <location>
        <position position="1"/>
    </location>
</feature>
<evidence type="ECO:0000256" key="3">
    <source>
        <dbReference type="ARBA" id="ARBA00022806"/>
    </source>
</evidence>
<dbReference type="SUPFAM" id="SSF52540">
    <property type="entry name" value="P-loop containing nucleoside triphosphate hydrolases"/>
    <property type="match status" value="1"/>
</dbReference>